<dbReference type="InterPro" id="IPR014710">
    <property type="entry name" value="RmlC-like_jellyroll"/>
</dbReference>
<dbReference type="OrthoDB" id="3829432at2"/>
<keyword evidence="2" id="KW-1185">Reference proteome</keyword>
<name>A0A328AWS1_9CAUL</name>
<protein>
    <submittedName>
        <fullName evidence="1">Cupin</fullName>
    </submittedName>
</protein>
<dbReference type="SUPFAM" id="SSF51182">
    <property type="entry name" value="RmlC-like cupins"/>
    <property type="match status" value="1"/>
</dbReference>
<dbReference type="Proteomes" id="UP000249842">
    <property type="component" value="Unassembled WGS sequence"/>
</dbReference>
<dbReference type="Gene3D" id="2.60.120.10">
    <property type="entry name" value="Jelly Rolls"/>
    <property type="match status" value="1"/>
</dbReference>
<evidence type="ECO:0000313" key="2">
    <source>
        <dbReference type="Proteomes" id="UP000249842"/>
    </source>
</evidence>
<evidence type="ECO:0000313" key="1">
    <source>
        <dbReference type="EMBL" id="RAK58611.1"/>
    </source>
</evidence>
<dbReference type="EMBL" id="QFYP01000001">
    <property type="protein sequence ID" value="RAK58611.1"/>
    <property type="molecule type" value="Genomic_DNA"/>
</dbReference>
<accession>A0A328AWS1</accession>
<reference evidence="2" key="1">
    <citation type="submission" date="2018-05" db="EMBL/GenBank/DDBJ databases">
        <authorList>
            <person name="Li X."/>
        </authorList>
    </citation>
    <scope>NUCLEOTIDE SEQUENCE [LARGE SCALE GENOMIC DNA]</scope>
    <source>
        <strain evidence="2">HKS-05</strain>
    </source>
</reference>
<proteinExistence type="predicted"/>
<dbReference type="RefSeq" id="WP_111455904.1">
    <property type="nucleotide sequence ID" value="NZ_QFYP01000001.1"/>
</dbReference>
<gene>
    <name evidence="1" type="ORF">DJ021_01775</name>
</gene>
<comment type="caution">
    <text evidence="1">The sequence shown here is derived from an EMBL/GenBank/DDBJ whole genome shotgun (WGS) entry which is preliminary data.</text>
</comment>
<sequence>MPRIVTDARTFTADRPWGARDLAEIEGASVRLHWTDQPYRWHVNDGREVFVVLDGEVEMRYRQAGEERTVRLGPSDMFIAEAGDEHVAHPLGAARILVIERKGSV</sequence>
<organism evidence="1 2">
    <name type="scientific">Phenylobacterium hankyongense</name>
    <dbReference type="NCBI Taxonomy" id="1813876"/>
    <lineage>
        <taxon>Bacteria</taxon>
        <taxon>Pseudomonadati</taxon>
        <taxon>Pseudomonadota</taxon>
        <taxon>Alphaproteobacteria</taxon>
        <taxon>Caulobacterales</taxon>
        <taxon>Caulobacteraceae</taxon>
        <taxon>Phenylobacterium</taxon>
    </lineage>
</organism>
<dbReference type="AlphaFoldDB" id="A0A328AWS1"/>
<dbReference type="InterPro" id="IPR011051">
    <property type="entry name" value="RmlC_Cupin_sf"/>
</dbReference>